<proteinExistence type="predicted"/>
<protein>
    <submittedName>
        <fullName evidence="1">Uncharacterized protein</fullName>
    </submittedName>
</protein>
<dbReference type="EMBL" id="CABVMM010000003">
    <property type="protein sequence ID" value="VVU99714.1"/>
    <property type="molecule type" value="Genomic_DNA"/>
</dbReference>
<keyword evidence="2" id="KW-1185">Reference proteome</keyword>
<dbReference type="Proteomes" id="UP000356253">
    <property type="component" value="Unassembled WGS sequence"/>
</dbReference>
<comment type="caution">
    <text evidence="1">The sequence shown here is derived from an EMBL/GenBank/DDBJ whole genome shotgun (WGS) entry which is preliminary data.</text>
</comment>
<accession>A0AC61Y5I4</accession>
<gene>
    <name evidence="1" type="ORF">FVB9532_00971</name>
</gene>
<organism evidence="1 2">
    <name type="scientific">Mesonia oceanica</name>
    <dbReference type="NCBI Taxonomy" id="2687242"/>
    <lineage>
        <taxon>Bacteria</taxon>
        <taxon>Pseudomonadati</taxon>
        <taxon>Bacteroidota</taxon>
        <taxon>Flavobacteriia</taxon>
        <taxon>Flavobacteriales</taxon>
        <taxon>Flavobacteriaceae</taxon>
        <taxon>Mesonia</taxon>
    </lineage>
</organism>
<name>A0AC61Y5I4_9FLAO</name>
<evidence type="ECO:0000313" key="1">
    <source>
        <dbReference type="EMBL" id="VVU99714.1"/>
    </source>
</evidence>
<reference evidence="1" key="1">
    <citation type="submission" date="2019-09" db="EMBL/GenBank/DDBJ databases">
        <authorList>
            <person name="Rodrigo-Torres L."/>
            <person name="Arahal R. D."/>
            <person name="Lucena T."/>
        </authorList>
    </citation>
    <scope>NUCLEOTIDE SEQUENCE</scope>
    <source>
        <strain evidence="1">ISS653</strain>
    </source>
</reference>
<evidence type="ECO:0000313" key="2">
    <source>
        <dbReference type="Proteomes" id="UP000356253"/>
    </source>
</evidence>
<sequence length="68" mass="8011">MVEVFKTNVSQNKQANFIIQELQLYFPDCLINFDLEDVDCILRIEGNRESFENIPNLLKEQGFQCELL</sequence>